<accession>A0A1M7XY32</accession>
<dbReference type="SUPFAM" id="SSF55781">
    <property type="entry name" value="GAF domain-like"/>
    <property type="match status" value="1"/>
</dbReference>
<dbReference type="STRING" id="1121416.SAMN02745220_00543"/>
<keyword evidence="7" id="KW-1185">Reference proteome</keyword>
<dbReference type="GO" id="GO:0045892">
    <property type="term" value="P:negative regulation of DNA-templated transcription"/>
    <property type="evidence" value="ECO:0007669"/>
    <property type="project" value="TreeGrafter"/>
</dbReference>
<proteinExistence type="predicted"/>
<reference evidence="6 7" key="1">
    <citation type="submission" date="2016-12" db="EMBL/GenBank/DDBJ databases">
        <authorList>
            <person name="Song W.-J."/>
            <person name="Kurnit D.M."/>
        </authorList>
    </citation>
    <scope>NUCLEOTIDE SEQUENCE [LARGE SCALE GENOMIC DNA]</scope>
    <source>
        <strain evidence="6 7">DSM 18488</strain>
    </source>
</reference>
<keyword evidence="3" id="KW-0804">Transcription</keyword>
<dbReference type="Gene3D" id="3.30.450.40">
    <property type="match status" value="1"/>
</dbReference>
<dbReference type="PROSITE" id="PS51078">
    <property type="entry name" value="ICLR_ED"/>
    <property type="match status" value="1"/>
</dbReference>
<evidence type="ECO:0000256" key="3">
    <source>
        <dbReference type="ARBA" id="ARBA00023163"/>
    </source>
</evidence>
<dbReference type="Pfam" id="PF01614">
    <property type="entry name" value="IclR_C"/>
    <property type="match status" value="1"/>
</dbReference>
<dbReference type="GO" id="GO:0003700">
    <property type="term" value="F:DNA-binding transcription factor activity"/>
    <property type="evidence" value="ECO:0007669"/>
    <property type="project" value="TreeGrafter"/>
</dbReference>
<protein>
    <submittedName>
        <fullName evidence="6">Transcriptional regulator, IclR family</fullName>
    </submittedName>
</protein>
<sequence>MSKQLVITGSSVEKALNILLAFAPHNTEMGTTEISMKLGMHKSTTSRLISILVATNFLQQNRQTRKYSLGRSAYRIGHAATRSTDTRLLAVAQPYLIELSQKTGESIALELVSGLNVILALHVEGPSHLRFNFQQGELVPINVAAGAKVILAYSDAAFVESCLQREFEKFNDKTIVSKDEYRKLLAKIRSEGIAYDRGERYPDIHAMAVPIRNPEGQPTAAVIMAGPASRLTDSFLRSVIADLQETAEKITKQLYL</sequence>
<dbReference type="AlphaFoldDB" id="A0A1M7XY32"/>
<dbReference type="RefSeq" id="WP_073611910.1">
    <property type="nucleotide sequence ID" value="NZ_FRFE01000002.1"/>
</dbReference>
<evidence type="ECO:0000313" key="7">
    <source>
        <dbReference type="Proteomes" id="UP000184603"/>
    </source>
</evidence>
<evidence type="ECO:0000259" key="5">
    <source>
        <dbReference type="PROSITE" id="PS51078"/>
    </source>
</evidence>
<dbReference type="EMBL" id="FRFE01000002">
    <property type="protein sequence ID" value="SHO43859.1"/>
    <property type="molecule type" value="Genomic_DNA"/>
</dbReference>
<dbReference type="PANTHER" id="PTHR30136">
    <property type="entry name" value="HELIX-TURN-HELIX TRANSCRIPTIONAL REGULATOR, ICLR FAMILY"/>
    <property type="match status" value="1"/>
</dbReference>
<dbReference type="Pfam" id="PF09339">
    <property type="entry name" value="HTH_IclR"/>
    <property type="match status" value="1"/>
</dbReference>
<evidence type="ECO:0000259" key="4">
    <source>
        <dbReference type="PROSITE" id="PS51077"/>
    </source>
</evidence>
<dbReference type="InterPro" id="IPR050707">
    <property type="entry name" value="HTH_MetabolicPath_Reg"/>
</dbReference>
<evidence type="ECO:0000256" key="1">
    <source>
        <dbReference type="ARBA" id="ARBA00023015"/>
    </source>
</evidence>
<dbReference type="SUPFAM" id="SSF46785">
    <property type="entry name" value="Winged helix' DNA-binding domain"/>
    <property type="match status" value="1"/>
</dbReference>
<dbReference type="InterPro" id="IPR029016">
    <property type="entry name" value="GAF-like_dom_sf"/>
</dbReference>
<feature type="domain" description="HTH iclR-type" evidence="4">
    <location>
        <begin position="9"/>
        <end position="71"/>
    </location>
</feature>
<dbReference type="PROSITE" id="PS51077">
    <property type="entry name" value="HTH_ICLR"/>
    <property type="match status" value="1"/>
</dbReference>
<dbReference type="OrthoDB" id="13103at2"/>
<dbReference type="Gene3D" id="1.10.10.10">
    <property type="entry name" value="Winged helix-like DNA-binding domain superfamily/Winged helix DNA-binding domain"/>
    <property type="match status" value="1"/>
</dbReference>
<keyword evidence="1" id="KW-0805">Transcription regulation</keyword>
<dbReference type="InterPro" id="IPR005471">
    <property type="entry name" value="Tscrpt_reg_IclR_N"/>
</dbReference>
<name>A0A1M7XY32_9BACT</name>
<dbReference type="PANTHER" id="PTHR30136:SF35">
    <property type="entry name" value="HTH-TYPE TRANSCRIPTIONAL REGULATOR RV1719"/>
    <property type="match status" value="1"/>
</dbReference>
<dbReference type="Proteomes" id="UP000184603">
    <property type="component" value="Unassembled WGS sequence"/>
</dbReference>
<evidence type="ECO:0000256" key="2">
    <source>
        <dbReference type="ARBA" id="ARBA00023125"/>
    </source>
</evidence>
<dbReference type="GO" id="GO:0003677">
    <property type="term" value="F:DNA binding"/>
    <property type="evidence" value="ECO:0007669"/>
    <property type="project" value="UniProtKB-KW"/>
</dbReference>
<evidence type="ECO:0000313" key="6">
    <source>
        <dbReference type="EMBL" id="SHO43859.1"/>
    </source>
</evidence>
<organism evidence="6 7">
    <name type="scientific">Desulfopila aestuarii DSM 18488</name>
    <dbReference type="NCBI Taxonomy" id="1121416"/>
    <lineage>
        <taxon>Bacteria</taxon>
        <taxon>Pseudomonadati</taxon>
        <taxon>Thermodesulfobacteriota</taxon>
        <taxon>Desulfobulbia</taxon>
        <taxon>Desulfobulbales</taxon>
        <taxon>Desulfocapsaceae</taxon>
        <taxon>Desulfopila</taxon>
    </lineage>
</organism>
<gene>
    <name evidence="6" type="ORF">SAMN02745220_00543</name>
</gene>
<dbReference type="InterPro" id="IPR036390">
    <property type="entry name" value="WH_DNA-bd_sf"/>
</dbReference>
<dbReference type="SMART" id="SM00346">
    <property type="entry name" value="HTH_ICLR"/>
    <property type="match status" value="1"/>
</dbReference>
<dbReference type="InterPro" id="IPR014757">
    <property type="entry name" value="Tscrpt_reg_IclR_C"/>
</dbReference>
<dbReference type="InterPro" id="IPR036388">
    <property type="entry name" value="WH-like_DNA-bd_sf"/>
</dbReference>
<keyword evidence="2" id="KW-0238">DNA-binding</keyword>
<feature type="domain" description="IclR-ED" evidence="5">
    <location>
        <begin position="72"/>
        <end position="256"/>
    </location>
</feature>